<dbReference type="Pfam" id="PF13458">
    <property type="entry name" value="Peripla_BP_6"/>
    <property type="match status" value="1"/>
</dbReference>
<dbReference type="Gene3D" id="3.40.50.2300">
    <property type="match status" value="2"/>
</dbReference>
<evidence type="ECO:0000259" key="5">
    <source>
        <dbReference type="Pfam" id="PF13458"/>
    </source>
</evidence>
<dbReference type="InterPro" id="IPR028082">
    <property type="entry name" value="Peripla_BP_I"/>
</dbReference>
<feature type="signal peptide" evidence="4">
    <location>
        <begin position="1"/>
        <end position="25"/>
    </location>
</feature>
<comment type="similarity">
    <text evidence="1">Belongs to the leucine-binding protein family.</text>
</comment>
<dbReference type="Proteomes" id="UP000008207">
    <property type="component" value="Plasmid pMNOD02"/>
</dbReference>
<dbReference type="PANTHER" id="PTHR30483">
    <property type="entry name" value="LEUCINE-SPECIFIC-BINDING PROTEIN"/>
    <property type="match status" value="1"/>
</dbReference>
<sequence>MTRRHLCATLALLGLSLPLAGTAEAQISDDTVKIGLITDMSGMYADADGPGGAEAIRMAIADFGGTVAGKKIEFVVADHQNKADIGSAKVREWIDRDGVDMVLAGPNSSVGLAVAKIAADRKKPFIAIGSTSSRLTNEECSPFTIHYAYDTVSLSKGTGSAIVAAGGKNWYFLTADYVFGLSIEKDTRDVITAKGATVAGSIKHPLGSSDFSSFLLQAQGSGADTLALANAGADTINSIKAAHEFGISDTMKIVAMNMYLTDVHSLGLPVAKNLFMTDGWYWDLNDESRAWAKKYFAKLGRMPTLLHAADYSAVTTYLDAVKATGTDAGEAVMKQIKATPINDFFAKGGHVRPDGRMIHDMYLVQVKTPEESKYPWDYYKLVKVIPGEEAATSKAESRCALWTAEN</sequence>
<dbReference type="RefSeq" id="WP_012631238.1">
    <property type="nucleotide sequence ID" value="NC_011887.1"/>
</dbReference>
<evidence type="ECO:0000256" key="4">
    <source>
        <dbReference type="SAM" id="SignalP"/>
    </source>
</evidence>
<dbReference type="HOGENOM" id="CLU_027128_1_0_5"/>
<keyword evidence="3" id="KW-0029">Amino-acid transport</keyword>
<dbReference type="GO" id="GO:0006865">
    <property type="term" value="P:amino acid transport"/>
    <property type="evidence" value="ECO:0007669"/>
    <property type="project" value="UniProtKB-KW"/>
</dbReference>
<keyword evidence="3" id="KW-0813">Transport</keyword>
<name>B8IWZ5_METNO</name>
<keyword evidence="6" id="KW-0614">Plasmid</keyword>
<keyword evidence="6" id="KW-0675">Receptor</keyword>
<accession>B8IWZ5</accession>
<dbReference type="PANTHER" id="PTHR30483:SF6">
    <property type="entry name" value="PERIPLASMIC BINDING PROTEIN OF ABC TRANSPORTER FOR NATURAL AMINO ACIDS"/>
    <property type="match status" value="1"/>
</dbReference>
<dbReference type="SUPFAM" id="SSF53822">
    <property type="entry name" value="Periplasmic binding protein-like I"/>
    <property type="match status" value="1"/>
</dbReference>
<dbReference type="OrthoDB" id="5794591at2"/>
<dbReference type="KEGG" id="mno:Mnod_8044"/>
<feature type="chain" id="PRO_5002874865" evidence="4">
    <location>
        <begin position="26"/>
        <end position="406"/>
    </location>
</feature>
<dbReference type="InterPro" id="IPR028081">
    <property type="entry name" value="Leu-bd"/>
</dbReference>
<keyword evidence="2 4" id="KW-0732">Signal</keyword>
<gene>
    <name evidence="6" type="ordered locus">Mnod_8044</name>
</gene>
<proteinExistence type="inferred from homology"/>
<organism evidence="6 7">
    <name type="scientific">Methylobacterium nodulans (strain LMG 21967 / CNCM I-2342 / ORS 2060)</name>
    <dbReference type="NCBI Taxonomy" id="460265"/>
    <lineage>
        <taxon>Bacteria</taxon>
        <taxon>Pseudomonadati</taxon>
        <taxon>Pseudomonadota</taxon>
        <taxon>Alphaproteobacteria</taxon>
        <taxon>Hyphomicrobiales</taxon>
        <taxon>Methylobacteriaceae</taxon>
        <taxon>Methylobacterium</taxon>
    </lineage>
</organism>
<evidence type="ECO:0000313" key="7">
    <source>
        <dbReference type="Proteomes" id="UP000008207"/>
    </source>
</evidence>
<dbReference type="InterPro" id="IPR051010">
    <property type="entry name" value="BCAA_transport"/>
</dbReference>
<feature type="domain" description="Leucine-binding protein" evidence="5">
    <location>
        <begin position="31"/>
        <end position="367"/>
    </location>
</feature>
<dbReference type="EMBL" id="CP001351">
    <property type="protein sequence ID" value="ACL63036.1"/>
    <property type="molecule type" value="Genomic_DNA"/>
</dbReference>
<dbReference type="CDD" id="cd06327">
    <property type="entry name" value="PBP1_SBP-like"/>
    <property type="match status" value="1"/>
</dbReference>
<evidence type="ECO:0000256" key="2">
    <source>
        <dbReference type="ARBA" id="ARBA00022729"/>
    </source>
</evidence>
<protein>
    <submittedName>
        <fullName evidence="6">Extracellular ligand-binding receptor</fullName>
    </submittedName>
</protein>
<evidence type="ECO:0000313" key="6">
    <source>
        <dbReference type="EMBL" id="ACL63036.1"/>
    </source>
</evidence>
<geneLocation type="plasmid" evidence="6 7">
    <name>pMNOD02</name>
</geneLocation>
<evidence type="ECO:0000256" key="1">
    <source>
        <dbReference type="ARBA" id="ARBA00010062"/>
    </source>
</evidence>
<keyword evidence="7" id="KW-1185">Reference proteome</keyword>
<dbReference type="AlphaFoldDB" id="B8IWZ5"/>
<evidence type="ECO:0000256" key="3">
    <source>
        <dbReference type="ARBA" id="ARBA00022970"/>
    </source>
</evidence>
<reference evidence="7" key="1">
    <citation type="submission" date="2009-01" db="EMBL/GenBank/DDBJ databases">
        <title>Complete sequence of plasmid 2 of Methylobacterium nodulans ORS 2060.</title>
        <authorList>
            <consortium name="US DOE Joint Genome Institute"/>
            <person name="Lucas S."/>
            <person name="Copeland A."/>
            <person name="Lapidus A."/>
            <person name="Glavina del Rio T."/>
            <person name="Dalin E."/>
            <person name="Tice H."/>
            <person name="Bruce D."/>
            <person name="Goodwin L."/>
            <person name="Pitluck S."/>
            <person name="Sims D."/>
            <person name="Brettin T."/>
            <person name="Detter J.C."/>
            <person name="Han C."/>
            <person name="Larimer F."/>
            <person name="Land M."/>
            <person name="Hauser L."/>
            <person name="Kyrpides N."/>
            <person name="Ivanova N."/>
            <person name="Marx C.J."/>
            <person name="Richardson P."/>
        </authorList>
    </citation>
    <scope>NUCLEOTIDE SEQUENCE [LARGE SCALE GENOMIC DNA]</scope>
    <source>
        <strain evidence="7">LMG 21967 / CNCM I-2342 / ORS 2060</strain>
        <plasmid evidence="7">Plasmid pMNOD02</plasmid>
    </source>
</reference>